<accession>A0ABU9UCI1</accession>
<sequence length="296" mass="34181">MGFIRPFLVFFLFYILIPCISAIIVHYNWNNFRKRFIASLSVVPSDKISDGVFIRKFGRLESIVRNSILWVNIDDNILWIDTSIIPIYSLETIDDDLLSCKNNIKQLSPAEMEGLFTGLQVYVSGEIVLKEGNYHLSGSKESLFILFSGRKEDFVPYVIAKSRYFNELWNPVTLLSLGIGMSILILYGLVVIQSNFPVAIISLALAGLPVSVFFPPAVFFYYFFRKLWLKGKKHIIKMDIDSFEMQFRNLKEEDYIKRYRLKGSLLLVSAIVVFTLGMIVQLYIIILLMVRFFNSI</sequence>
<evidence type="ECO:0000313" key="2">
    <source>
        <dbReference type="EMBL" id="MEM5948382.1"/>
    </source>
</evidence>
<feature type="transmembrane region" description="Helical" evidence="1">
    <location>
        <begin position="6"/>
        <end position="27"/>
    </location>
</feature>
<protein>
    <submittedName>
        <fullName evidence="2">Uncharacterized protein</fullName>
    </submittedName>
</protein>
<reference evidence="2 3" key="1">
    <citation type="submission" date="2024-03" db="EMBL/GenBank/DDBJ databases">
        <title>Ignisphaera cupida sp. nov., a hyperthermophilic hydrolytic archaeon from a hot spring of Kamchatka, and proposal of Ignisphaeraceae fam. nov.</title>
        <authorList>
            <person name="Podosokorskaya O.A."/>
            <person name="Elcheninov A.G."/>
            <person name="Maltseva A.I."/>
            <person name="Zayulina K.S."/>
            <person name="Novikov A."/>
            <person name="Merkel A.Y."/>
        </authorList>
    </citation>
    <scope>NUCLEOTIDE SEQUENCE [LARGE SCALE GENOMIC DNA]</scope>
    <source>
        <strain evidence="2 3">38H-sp</strain>
    </source>
</reference>
<feature type="transmembrane region" description="Helical" evidence="1">
    <location>
        <begin position="265"/>
        <end position="293"/>
    </location>
</feature>
<dbReference type="EMBL" id="JBCHKQ010000003">
    <property type="protein sequence ID" value="MEM5948382.1"/>
    <property type="molecule type" value="Genomic_DNA"/>
</dbReference>
<keyword evidence="1" id="KW-0812">Transmembrane</keyword>
<proteinExistence type="predicted"/>
<name>A0ABU9UCI1_9SPIR</name>
<organism evidence="2 3">
    <name type="scientific">Rarispira pelagica</name>
    <dbReference type="NCBI Taxonomy" id="3141764"/>
    <lineage>
        <taxon>Bacteria</taxon>
        <taxon>Pseudomonadati</taxon>
        <taxon>Spirochaetota</taxon>
        <taxon>Spirochaetia</taxon>
        <taxon>Winmispirales</taxon>
        <taxon>Winmispiraceae</taxon>
        <taxon>Rarispira</taxon>
    </lineage>
</organism>
<evidence type="ECO:0000313" key="3">
    <source>
        <dbReference type="Proteomes" id="UP001466331"/>
    </source>
</evidence>
<gene>
    <name evidence="2" type="ORF">WKV44_07475</name>
</gene>
<feature type="transmembrane region" description="Helical" evidence="1">
    <location>
        <begin position="198"/>
        <end position="224"/>
    </location>
</feature>
<dbReference type="Proteomes" id="UP001466331">
    <property type="component" value="Unassembled WGS sequence"/>
</dbReference>
<keyword evidence="1" id="KW-0472">Membrane</keyword>
<dbReference type="RefSeq" id="WP_420069832.1">
    <property type="nucleotide sequence ID" value="NZ_JBCHKQ010000003.1"/>
</dbReference>
<keyword evidence="1" id="KW-1133">Transmembrane helix</keyword>
<feature type="transmembrane region" description="Helical" evidence="1">
    <location>
        <begin position="172"/>
        <end position="192"/>
    </location>
</feature>
<evidence type="ECO:0000256" key="1">
    <source>
        <dbReference type="SAM" id="Phobius"/>
    </source>
</evidence>
<keyword evidence="3" id="KW-1185">Reference proteome</keyword>
<comment type="caution">
    <text evidence="2">The sequence shown here is derived from an EMBL/GenBank/DDBJ whole genome shotgun (WGS) entry which is preliminary data.</text>
</comment>